<keyword evidence="4 5" id="KW-0472">Membrane</keyword>
<evidence type="ECO:0000256" key="3">
    <source>
        <dbReference type="ARBA" id="ARBA00022989"/>
    </source>
</evidence>
<comment type="caution">
    <text evidence="6">The sequence shown here is derived from an EMBL/GenBank/DDBJ whole genome shotgun (WGS) entry which is preliminary data.</text>
</comment>
<sequence>MAGIRKVLESRYYDKLKLQRALEKRFPHANGKFDLKNVSEQWIFFTPEEVTKEDLKDAEIIPTSQVNNIQFASMHTLPLNFVDEVVVPVRVISTGGEIEDGENTSAEVHQFSTLEQVESHFSRTTHSYNFVSICQRNSYKPLEITQPMFNCLIESFDLKASPEDVASCFYDKDFDVESTYCAPFSVHYDGTVTEVSYTIRYPEFKPAQGTWVIRQTGIYQKFNPKISQNLFILFNPAPSTKLHQYAQTLVSKSPQSIQQDFFWLHKELFRTYFSAWRLYNAYLETLLIPIANNAVATFIEELTETEYHHLTELAFLETRLVQVPTILAASRGVLEGLLGLCCEVTDREDEKLTELSKCASAAFQQHIRECAGYTRVAECLQQRAQKITELLANTLSFREQLNAKMQNNSMIKLNKLITNLTVLYLPASFVASFFGMNFFDFDNESRRIVGTSALWIYFLCSAAMTVFTYMFYHLLIQKTLLKRITWRIPSIKVFTRMRKKKKELNEDVELV</sequence>
<name>A0A9P7GSR2_9HYPO</name>
<dbReference type="AlphaFoldDB" id="A0A9P7GSR2"/>
<dbReference type="PANTHER" id="PTHR46494:SF1">
    <property type="entry name" value="CORA FAMILY METAL ION TRANSPORTER (EUROFUNG)"/>
    <property type="match status" value="1"/>
</dbReference>
<evidence type="ECO:0000256" key="2">
    <source>
        <dbReference type="ARBA" id="ARBA00022692"/>
    </source>
</evidence>
<comment type="subcellular location">
    <subcellularLocation>
        <location evidence="1">Cell membrane</location>
        <topology evidence="1">Multi-pass membrane protein</topology>
    </subcellularLocation>
</comment>
<dbReference type="InterPro" id="IPR002523">
    <property type="entry name" value="MgTranspt_CorA/ZnTranspt_ZntB"/>
</dbReference>
<dbReference type="GO" id="GO:0050897">
    <property type="term" value="F:cobalt ion binding"/>
    <property type="evidence" value="ECO:0007669"/>
    <property type="project" value="TreeGrafter"/>
</dbReference>
<dbReference type="EMBL" id="JAGPUO010000031">
    <property type="protein sequence ID" value="KAG5655324.1"/>
    <property type="molecule type" value="Genomic_DNA"/>
</dbReference>
<organism evidence="6 7">
    <name type="scientific">Fusarium avenaceum</name>
    <dbReference type="NCBI Taxonomy" id="40199"/>
    <lineage>
        <taxon>Eukaryota</taxon>
        <taxon>Fungi</taxon>
        <taxon>Dikarya</taxon>
        <taxon>Ascomycota</taxon>
        <taxon>Pezizomycotina</taxon>
        <taxon>Sordariomycetes</taxon>
        <taxon>Hypocreomycetidae</taxon>
        <taxon>Hypocreales</taxon>
        <taxon>Nectriaceae</taxon>
        <taxon>Fusarium</taxon>
        <taxon>Fusarium tricinctum species complex</taxon>
    </lineage>
</organism>
<proteinExistence type="predicted"/>
<evidence type="ECO:0000313" key="6">
    <source>
        <dbReference type="EMBL" id="KAG5655324.1"/>
    </source>
</evidence>
<dbReference type="GO" id="GO:0005886">
    <property type="term" value="C:plasma membrane"/>
    <property type="evidence" value="ECO:0007669"/>
    <property type="project" value="UniProtKB-SubCell"/>
</dbReference>
<dbReference type="Gene3D" id="1.20.58.340">
    <property type="entry name" value="Magnesium transport protein CorA, transmembrane region"/>
    <property type="match status" value="1"/>
</dbReference>
<keyword evidence="7" id="KW-1185">Reference proteome</keyword>
<dbReference type="SUPFAM" id="SSF144083">
    <property type="entry name" value="Magnesium transport protein CorA, transmembrane region"/>
    <property type="match status" value="1"/>
</dbReference>
<feature type="transmembrane region" description="Helical" evidence="5">
    <location>
        <begin position="454"/>
        <end position="475"/>
    </location>
</feature>
<dbReference type="PANTHER" id="PTHR46494">
    <property type="entry name" value="CORA FAMILY METAL ION TRANSPORTER (EUROFUNG)"/>
    <property type="match status" value="1"/>
</dbReference>
<dbReference type="GO" id="GO:0015087">
    <property type="term" value="F:cobalt ion transmembrane transporter activity"/>
    <property type="evidence" value="ECO:0007669"/>
    <property type="project" value="TreeGrafter"/>
</dbReference>
<evidence type="ECO:0000256" key="4">
    <source>
        <dbReference type="ARBA" id="ARBA00023136"/>
    </source>
</evidence>
<protein>
    <submittedName>
        <fullName evidence="6">Uncharacterized protein</fullName>
    </submittedName>
</protein>
<evidence type="ECO:0000256" key="5">
    <source>
        <dbReference type="SAM" id="Phobius"/>
    </source>
</evidence>
<accession>A0A9P7GSR2</accession>
<gene>
    <name evidence="6" type="ORF">KAF25_010476</name>
</gene>
<dbReference type="Proteomes" id="UP000782241">
    <property type="component" value="Unassembled WGS sequence"/>
</dbReference>
<dbReference type="Pfam" id="PF01544">
    <property type="entry name" value="CorA"/>
    <property type="match status" value="1"/>
</dbReference>
<evidence type="ECO:0000313" key="7">
    <source>
        <dbReference type="Proteomes" id="UP000782241"/>
    </source>
</evidence>
<keyword evidence="3 5" id="KW-1133">Transmembrane helix</keyword>
<dbReference type="GO" id="GO:0000287">
    <property type="term" value="F:magnesium ion binding"/>
    <property type="evidence" value="ECO:0007669"/>
    <property type="project" value="TreeGrafter"/>
</dbReference>
<feature type="transmembrane region" description="Helical" evidence="5">
    <location>
        <begin position="416"/>
        <end position="434"/>
    </location>
</feature>
<dbReference type="InterPro" id="IPR045863">
    <property type="entry name" value="CorA_TM1_TM2"/>
</dbReference>
<reference evidence="6" key="1">
    <citation type="submission" date="2021-04" db="EMBL/GenBank/DDBJ databases">
        <title>Draft genome of Fusarium avenaceum strain F156N33, isolated from an atmospheric sample in Virginia.</title>
        <authorList>
            <person name="Yang S."/>
            <person name="Vinatzer B.A."/>
            <person name="Coleman J."/>
        </authorList>
    </citation>
    <scope>NUCLEOTIDE SEQUENCE</scope>
    <source>
        <strain evidence="6">F156N33</strain>
    </source>
</reference>
<dbReference type="GO" id="GO:0015095">
    <property type="term" value="F:magnesium ion transmembrane transporter activity"/>
    <property type="evidence" value="ECO:0007669"/>
    <property type="project" value="TreeGrafter"/>
</dbReference>
<evidence type="ECO:0000256" key="1">
    <source>
        <dbReference type="ARBA" id="ARBA00004651"/>
    </source>
</evidence>
<keyword evidence="2 5" id="KW-0812">Transmembrane</keyword>